<sequence>MARRRSRVESRKGDRRYPLLDAHTEVAAGWIPIDYDIDSGFFQPLPAPITDRPTTAVASSANCFPPSSLPHS</sequence>
<gene>
    <name evidence="1" type="ORF">L596_020119</name>
</gene>
<proteinExistence type="predicted"/>
<evidence type="ECO:0000313" key="2">
    <source>
        <dbReference type="Proteomes" id="UP000298663"/>
    </source>
</evidence>
<comment type="caution">
    <text evidence="1">The sequence shown here is derived from an EMBL/GenBank/DDBJ whole genome shotgun (WGS) entry which is preliminary data.</text>
</comment>
<dbReference type="EMBL" id="AZBU02000006">
    <property type="protein sequence ID" value="TKR72711.1"/>
    <property type="molecule type" value="Genomic_DNA"/>
</dbReference>
<name>A0A4U5MSL7_STECR</name>
<accession>A0A4U5MSL7</accession>
<organism evidence="1 2">
    <name type="scientific">Steinernema carpocapsae</name>
    <name type="common">Entomopathogenic nematode</name>
    <dbReference type="NCBI Taxonomy" id="34508"/>
    <lineage>
        <taxon>Eukaryota</taxon>
        <taxon>Metazoa</taxon>
        <taxon>Ecdysozoa</taxon>
        <taxon>Nematoda</taxon>
        <taxon>Chromadorea</taxon>
        <taxon>Rhabditida</taxon>
        <taxon>Tylenchina</taxon>
        <taxon>Panagrolaimomorpha</taxon>
        <taxon>Strongyloidoidea</taxon>
        <taxon>Steinernematidae</taxon>
        <taxon>Steinernema</taxon>
    </lineage>
</organism>
<evidence type="ECO:0000313" key="1">
    <source>
        <dbReference type="EMBL" id="TKR72711.1"/>
    </source>
</evidence>
<keyword evidence="2" id="KW-1185">Reference proteome</keyword>
<dbReference type="Proteomes" id="UP000298663">
    <property type="component" value="Unassembled WGS sequence"/>
</dbReference>
<reference evidence="1 2" key="1">
    <citation type="journal article" date="2015" name="Genome Biol.">
        <title>Comparative genomics of Steinernema reveals deeply conserved gene regulatory networks.</title>
        <authorList>
            <person name="Dillman A.R."/>
            <person name="Macchietto M."/>
            <person name="Porter C.F."/>
            <person name="Rogers A."/>
            <person name="Williams B."/>
            <person name="Antoshechkin I."/>
            <person name="Lee M.M."/>
            <person name="Goodwin Z."/>
            <person name="Lu X."/>
            <person name="Lewis E.E."/>
            <person name="Goodrich-Blair H."/>
            <person name="Stock S.P."/>
            <person name="Adams B.J."/>
            <person name="Sternberg P.W."/>
            <person name="Mortazavi A."/>
        </authorList>
    </citation>
    <scope>NUCLEOTIDE SEQUENCE [LARGE SCALE GENOMIC DNA]</scope>
    <source>
        <strain evidence="1 2">ALL</strain>
    </source>
</reference>
<reference evidence="1 2" key="2">
    <citation type="journal article" date="2019" name="G3 (Bethesda)">
        <title>Hybrid Assembly of the Genome of the Entomopathogenic Nematode Steinernema carpocapsae Identifies the X-Chromosome.</title>
        <authorList>
            <person name="Serra L."/>
            <person name="Macchietto M."/>
            <person name="Macias-Munoz A."/>
            <person name="McGill C.J."/>
            <person name="Rodriguez I.M."/>
            <person name="Rodriguez B."/>
            <person name="Murad R."/>
            <person name="Mortazavi A."/>
        </authorList>
    </citation>
    <scope>NUCLEOTIDE SEQUENCE [LARGE SCALE GENOMIC DNA]</scope>
    <source>
        <strain evidence="1 2">ALL</strain>
    </source>
</reference>
<protein>
    <submittedName>
        <fullName evidence="1">Uncharacterized protein</fullName>
    </submittedName>
</protein>
<dbReference type="AlphaFoldDB" id="A0A4U5MSL7"/>